<feature type="region of interest" description="Disordered" evidence="1">
    <location>
        <begin position="99"/>
        <end position="118"/>
    </location>
</feature>
<protein>
    <submittedName>
        <fullName evidence="2">4-hydroxy-tetrahydrodipicolinate synthase</fullName>
    </submittedName>
</protein>
<gene>
    <name evidence="2" type="ORF">STAS_31067</name>
</gene>
<sequence>RSLRRSWMAHRFMFRVLPHLRTKIRFLRTSSFSNSRLPLNSRSSLNFLKRVSSFHVSVQTLLGVPRSRQLTMEGLYSSWQSPSQSLPIPADTLVPETHTYAGDSNFRPSPETSSECNLGHPAAKPHSIAYASPHPTRPYPKCHPSQSDTVGRISFDTVFVLILHIRCPHSPWFFSNSQGLVTKSFSNQILERL</sequence>
<feature type="non-terminal residue" evidence="2">
    <location>
        <position position="1"/>
    </location>
</feature>
<evidence type="ECO:0000313" key="2">
    <source>
        <dbReference type="EMBL" id="GER53540.1"/>
    </source>
</evidence>
<evidence type="ECO:0000256" key="1">
    <source>
        <dbReference type="SAM" id="MobiDB-lite"/>
    </source>
</evidence>
<organism evidence="2 3">
    <name type="scientific">Striga asiatica</name>
    <name type="common">Asiatic witchweed</name>
    <name type="synonym">Buchnera asiatica</name>
    <dbReference type="NCBI Taxonomy" id="4170"/>
    <lineage>
        <taxon>Eukaryota</taxon>
        <taxon>Viridiplantae</taxon>
        <taxon>Streptophyta</taxon>
        <taxon>Embryophyta</taxon>
        <taxon>Tracheophyta</taxon>
        <taxon>Spermatophyta</taxon>
        <taxon>Magnoliopsida</taxon>
        <taxon>eudicotyledons</taxon>
        <taxon>Gunneridae</taxon>
        <taxon>Pentapetalae</taxon>
        <taxon>asterids</taxon>
        <taxon>lamiids</taxon>
        <taxon>Lamiales</taxon>
        <taxon>Orobanchaceae</taxon>
        <taxon>Buchnereae</taxon>
        <taxon>Striga</taxon>
    </lineage>
</organism>
<reference evidence="3" key="1">
    <citation type="journal article" date="2019" name="Curr. Biol.">
        <title>Genome Sequence of Striga asiatica Provides Insight into the Evolution of Plant Parasitism.</title>
        <authorList>
            <person name="Yoshida S."/>
            <person name="Kim S."/>
            <person name="Wafula E.K."/>
            <person name="Tanskanen J."/>
            <person name="Kim Y.M."/>
            <person name="Honaas L."/>
            <person name="Yang Z."/>
            <person name="Spallek T."/>
            <person name="Conn C.E."/>
            <person name="Ichihashi Y."/>
            <person name="Cheong K."/>
            <person name="Cui S."/>
            <person name="Der J.P."/>
            <person name="Gundlach H."/>
            <person name="Jiao Y."/>
            <person name="Hori C."/>
            <person name="Ishida J.K."/>
            <person name="Kasahara H."/>
            <person name="Kiba T."/>
            <person name="Kim M.S."/>
            <person name="Koo N."/>
            <person name="Laohavisit A."/>
            <person name="Lee Y.H."/>
            <person name="Lumba S."/>
            <person name="McCourt P."/>
            <person name="Mortimer J.C."/>
            <person name="Mutuku J.M."/>
            <person name="Nomura T."/>
            <person name="Sasaki-Sekimoto Y."/>
            <person name="Seto Y."/>
            <person name="Wang Y."/>
            <person name="Wakatake T."/>
            <person name="Sakakibara H."/>
            <person name="Demura T."/>
            <person name="Yamaguchi S."/>
            <person name="Yoneyama K."/>
            <person name="Manabe R.I."/>
            <person name="Nelson D.C."/>
            <person name="Schulman A.H."/>
            <person name="Timko M.P."/>
            <person name="dePamphilis C.W."/>
            <person name="Choi D."/>
            <person name="Shirasu K."/>
        </authorList>
    </citation>
    <scope>NUCLEOTIDE SEQUENCE [LARGE SCALE GENOMIC DNA]</scope>
    <source>
        <strain evidence="3">cv. UVA1</strain>
    </source>
</reference>
<dbReference type="Proteomes" id="UP000325081">
    <property type="component" value="Unassembled WGS sequence"/>
</dbReference>
<accession>A0A5A7R8C4</accession>
<dbReference type="AlphaFoldDB" id="A0A5A7R8C4"/>
<keyword evidence="3" id="KW-1185">Reference proteome</keyword>
<feature type="compositionally biased region" description="Polar residues" evidence="1">
    <location>
        <begin position="106"/>
        <end position="116"/>
    </location>
</feature>
<evidence type="ECO:0000313" key="3">
    <source>
        <dbReference type="Proteomes" id="UP000325081"/>
    </source>
</evidence>
<proteinExistence type="predicted"/>
<name>A0A5A7R8C4_STRAF</name>
<dbReference type="EMBL" id="BKCP01010626">
    <property type="protein sequence ID" value="GER53540.1"/>
    <property type="molecule type" value="Genomic_DNA"/>
</dbReference>
<comment type="caution">
    <text evidence="2">The sequence shown here is derived from an EMBL/GenBank/DDBJ whole genome shotgun (WGS) entry which is preliminary data.</text>
</comment>